<dbReference type="Gene3D" id="3.40.50.620">
    <property type="entry name" value="HUPs"/>
    <property type="match status" value="1"/>
</dbReference>
<feature type="binding site" evidence="8">
    <location>
        <position position="237"/>
    </location>
    <ligand>
        <name>ATP</name>
        <dbReference type="ChEBI" id="CHEBI:30616"/>
    </ligand>
</feature>
<name>A0ABW4W6B4_9BACI</name>
<feature type="short sequence motif" description="'KMSKS' region" evidence="8">
    <location>
        <begin position="234"/>
        <end position="238"/>
    </location>
</feature>
<evidence type="ECO:0000256" key="7">
    <source>
        <dbReference type="ARBA" id="ARBA00048248"/>
    </source>
</evidence>
<reference evidence="12" key="1">
    <citation type="journal article" date="2019" name="Int. J. Syst. Evol. Microbiol.">
        <title>The Global Catalogue of Microorganisms (GCM) 10K type strain sequencing project: providing services to taxonomists for standard genome sequencing and annotation.</title>
        <authorList>
            <consortium name="The Broad Institute Genomics Platform"/>
            <consortium name="The Broad Institute Genome Sequencing Center for Infectious Disease"/>
            <person name="Wu L."/>
            <person name="Ma J."/>
        </authorList>
    </citation>
    <scope>NUCLEOTIDE SEQUENCE [LARGE SCALE GENOMIC DNA]</scope>
    <source>
        <strain evidence="12">R28</strain>
    </source>
</reference>
<protein>
    <recommendedName>
        <fullName evidence="8">Tyrosine--tRNA ligase</fullName>
        <ecNumber evidence="8">6.1.1.1</ecNumber>
    </recommendedName>
    <alternativeName>
        <fullName evidence="8">Tyrosyl-tRNA synthetase</fullName>
        <shortName evidence="8">TyrRS</shortName>
    </alternativeName>
</protein>
<dbReference type="InterPro" id="IPR001412">
    <property type="entry name" value="aa-tRNA-synth_I_CS"/>
</dbReference>
<evidence type="ECO:0000256" key="2">
    <source>
        <dbReference type="ARBA" id="ARBA00022741"/>
    </source>
</evidence>
<dbReference type="NCBIfam" id="TIGR00234">
    <property type="entry name" value="tyrS"/>
    <property type="match status" value="1"/>
</dbReference>
<sequence length="423" mass="47950">MDILQDLDQRGLIQQTTDLEGLKKHLEENQVTLYCGFDPTADSLHIGHLLPITMLKRFQQAGHKPIALVGGGTGMIGDPSGRSSERSLNTSEVVEGFSEKLKQQISKLLDVTTESTSVVVRNNHEWLGSMTIIDFLRDAGKHFGVNYMLAKESVSARIEQGISFTEFSYMILQSLDFQKLYELENCTLQIGGSDQWGNITAGMELIRRSRENQDEEIKVFGLTVPLITKADGTKFGKTAGGAVWLDPEKTSPYEFYQFWINSDDRDVMKFLRYFTFLSEEELEALQQEVDERPENRVAQKRLAEEMTKTVHSQAALEQAQKISDSLFSGDLKQLSASDIKQGFKDVPTYQADKEDIGLVDLLVNAKISSSKRQAREDINNGAVYINGERQQDLQYIVSKDDRIEDTFTIIRRGKKKYFLVRFN</sequence>
<keyword evidence="8" id="KW-0963">Cytoplasm</keyword>
<dbReference type="EC" id="6.1.1.1" evidence="8"/>
<feature type="domain" description="RNA-binding S4" evidence="10">
    <location>
        <begin position="357"/>
        <end position="418"/>
    </location>
</feature>
<evidence type="ECO:0000256" key="1">
    <source>
        <dbReference type="ARBA" id="ARBA00022598"/>
    </source>
</evidence>
<feature type="binding site" evidence="8">
    <location>
        <position position="34"/>
    </location>
    <ligand>
        <name>L-tyrosine</name>
        <dbReference type="ChEBI" id="CHEBI:58315"/>
    </ligand>
</feature>
<dbReference type="PANTHER" id="PTHR11766:SF0">
    <property type="entry name" value="TYROSINE--TRNA LIGASE, MITOCHONDRIAL"/>
    <property type="match status" value="1"/>
</dbReference>
<dbReference type="Proteomes" id="UP001597383">
    <property type="component" value="Unassembled WGS sequence"/>
</dbReference>
<evidence type="ECO:0000256" key="4">
    <source>
        <dbReference type="ARBA" id="ARBA00022884"/>
    </source>
</evidence>
<dbReference type="InterPro" id="IPR024088">
    <property type="entry name" value="Tyr-tRNA-ligase_bac-type"/>
</dbReference>
<organism evidence="11 12">
    <name type="scientific">Ornithinibacillus salinisoli</name>
    <dbReference type="NCBI Taxonomy" id="1848459"/>
    <lineage>
        <taxon>Bacteria</taxon>
        <taxon>Bacillati</taxon>
        <taxon>Bacillota</taxon>
        <taxon>Bacilli</taxon>
        <taxon>Bacillales</taxon>
        <taxon>Bacillaceae</taxon>
        <taxon>Ornithinibacillus</taxon>
    </lineage>
</organism>
<comment type="function">
    <text evidence="8">Catalyzes the attachment of tyrosine to tRNA(Tyr) in a two-step reaction: tyrosine is first activated by ATP to form Tyr-AMP and then transferred to the acceptor end of tRNA(Tyr).</text>
</comment>
<dbReference type="InterPro" id="IPR054608">
    <property type="entry name" value="SYY-like_C"/>
</dbReference>
<dbReference type="Pfam" id="PF00579">
    <property type="entry name" value="tRNA-synt_1b"/>
    <property type="match status" value="1"/>
</dbReference>
<dbReference type="Pfam" id="PF22421">
    <property type="entry name" value="SYY_C-terminal"/>
    <property type="match status" value="1"/>
</dbReference>
<evidence type="ECO:0000313" key="11">
    <source>
        <dbReference type="EMBL" id="MFD2046348.1"/>
    </source>
</evidence>
<dbReference type="CDD" id="cd00165">
    <property type="entry name" value="S4"/>
    <property type="match status" value="1"/>
</dbReference>
<dbReference type="SUPFAM" id="SSF52374">
    <property type="entry name" value="Nucleotidylyl transferase"/>
    <property type="match status" value="1"/>
</dbReference>
<keyword evidence="4 9" id="KW-0694">RNA-binding</keyword>
<dbReference type="InterPro" id="IPR002942">
    <property type="entry name" value="S4_RNA-bd"/>
</dbReference>
<keyword evidence="12" id="KW-1185">Reference proteome</keyword>
<evidence type="ECO:0000313" key="12">
    <source>
        <dbReference type="Proteomes" id="UP001597383"/>
    </source>
</evidence>
<evidence type="ECO:0000259" key="10">
    <source>
        <dbReference type="SMART" id="SM00363"/>
    </source>
</evidence>
<feature type="binding site" evidence="8">
    <location>
        <position position="169"/>
    </location>
    <ligand>
        <name>L-tyrosine</name>
        <dbReference type="ChEBI" id="CHEBI:58315"/>
    </ligand>
</feature>
<comment type="catalytic activity">
    <reaction evidence="7 8">
        <text>tRNA(Tyr) + L-tyrosine + ATP = L-tyrosyl-tRNA(Tyr) + AMP + diphosphate + H(+)</text>
        <dbReference type="Rhea" id="RHEA:10220"/>
        <dbReference type="Rhea" id="RHEA-COMP:9706"/>
        <dbReference type="Rhea" id="RHEA-COMP:9707"/>
        <dbReference type="ChEBI" id="CHEBI:15378"/>
        <dbReference type="ChEBI" id="CHEBI:30616"/>
        <dbReference type="ChEBI" id="CHEBI:33019"/>
        <dbReference type="ChEBI" id="CHEBI:58315"/>
        <dbReference type="ChEBI" id="CHEBI:78442"/>
        <dbReference type="ChEBI" id="CHEBI:78536"/>
        <dbReference type="ChEBI" id="CHEBI:456215"/>
        <dbReference type="EC" id="6.1.1.1"/>
    </reaction>
</comment>
<dbReference type="GO" id="GO:0004831">
    <property type="term" value="F:tyrosine-tRNA ligase activity"/>
    <property type="evidence" value="ECO:0007669"/>
    <property type="project" value="UniProtKB-EC"/>
</dbReference>
<gene>
    <name evidence="8 11" type="primary">tyrS</name>
    <name evidence="11" type="ORF">ACFSJF_18900</name>
</gene>
<proteinExistence type="inferred from homology"/>
<keyword evidence="3 8" id="KW-0067">ATP-binding</keyword>
<dbReference type="InterPro" id="IPR002307">
    <property type="entry name" value="Tyr-tRNA-ligase"/>
</dbReference>
<keyword evidence="2 8" id="KW-0547">Nucleotide-binding</keyword>
<dbReference type="InterPro" id="IPR024107">
    <property type="entry name" value="Tyr-tRNA-ligase_bac_1"/>
</dbReference>
<dbReference type="InterPro" id="IPR036986">
    <property type="entry name" value="S4_RNA-bd_sf"/>
</dbReference>
<evidence type="ECO:0000256" key="9">
    <source>
        <dbReference type="PROSITE-ProRule" id="PRU00182"/>
    </source>
</evidence>
<dbReference type="PROSITE" id="PS50889">
    <property type="entry name" value="S4"/>
    <property type="match status" value="1"/>
</dbReference>
<keyword evidence="1 8" id="KW-0436">Ligase</keyword>
<feature type="short sequence motif" description="'HIGH' region" evidence="8">
    <location>
        <begin position="39"/>
        <end position="48"/>
    </location>
</feature>
<evidence type="ECO:0000256" key="3">
    <source>
        <dbReference type="ARBA" id="ARBA00022840"/>
    </source>
</evidence>
<evidence type="ECO:0000256" key="6">
    <source>
        <dbReference type="ARBA" id="ARBA00023146"/>
    </source>
</evidence>
<dbReference type="Gene3D" id="1.10.240.10">
    <property type="entry name" value="Tyrosyl-Transfer RNA Synthetase"/>
    <property type="match status" value="1"/>
</dbReference>
<accession>A0ABW4W6B4</accession>
<comment type="subunit">
    <text evidence="8">Homodimer.</text>
</comment>
<dbReference type="PROSITE" id="PS00178">
    <property type="entry name" value="AA_TRNA_LIGASE_I"/>
    <property type="match status" value="1"/>
</dbReference>
<dbReference type="SMART" id="SM00363">
    <property type="entry name" value="S4"/>
    <property type="match status" value="1"/>
</dbReference>
<dbReference type="RefSeq" id="WP_377556695.1">
    <property type="nucleotide sequence ID" value="NZ_JBHUHQ010000021.1"/>
</dbReference>
<dbReference type="InterPro" id="IPR002305">
    <property type="entry name" value="aa-tRNA-synth_Ic"/>
</dbReference>
<comment type="similarity">
    <text evidence="8">Belongs to the class-I aminoacyl-tRNA synthetase family. TyrS type 1 subfamily.</text>
</comment>
<keyword evidence="5 8" id="KW-0648">Protein biosynthesis</keyword>
<comment type="subcellular location">
    <subcellularLocation>
        <location evidence="8">Cytoplasm</location>
    </subcellularLocation>
</comment>
<keyword evidence="6 8" id="KW-0030">Aminoacyl-tRNA synthetase</keyword>
<dbReference type="Gene3D" id="3.10.290.10">
    <property type="entry name" value="RNA-binding S4 domain"/>
    <property type="match status" value="1"/>
</dbReference>
<dbReference type="HAMAP" id="MF_02006">
    <property type="entry name" value="Tyr_tRNA_synth_type1"/>
    <property type="match status" value="1"/>
</dbReference>
<feature type="binding site" evidence="8">
    <location>
        <position position="173"/>
    </location>
    <ligand>
        <name>L-tyrosine</name>
        <dbReference type="ChEBI" id="CHEBI:58315"/>
    </ligand>
</feature>
<dbReference type="SUPFAM" id="SSF55174">
    <property type="entry name" value="Alpha-L RNA-binding motif"/>
    <property type="match status" value="1"/>
</dbReference>
<evidence type="ECO:0000256" key="8">
    <source>
        <dbReference type="HAMAP-Rule" id="MF_02006"/>
    </source>
</evidence>
<dbReference type="EMBL" id="JBHUHQ010000021">
    <property type="protein sequence ID" value="MFD2046348.1"/>
    <property type="molecule type" value="Genomic_DNA"/>
</dbReference>
<dbReference type="PANTHER" id="PTHR11766">
    <property type="entry name" value="TYROSYL-TRNA SYNTHETASE"/>
    <property type="match status" value="1"/>
</dbReference>
<comment type="caution">
    <text evidence="11">The sequence shown here is derived from an EMBL/GenBank/DDBJ whole genome shotgun (WGS) entry which is preliminary data.</text>
</comment>
<dbReference type="PRINTS" id="PR01040">
    <property type="entry name" value="TRNASYNTHTYR"/>
</dbReference>
<dbReference type="CDD" id="cd00805">
    <property type="entry name" value="TyrRS_core"/>
    <property type="match status" value="1"/>
</dbReference>
<dbReference type="InterPro" id="IPR014729">
    <property type="entry name" value="Rossmann-like_a/b/a_fold"/>
</dbReference>
<evidence type="ECO:0000256" key="5">
    <source>
        <dbReference type="ARBA" id="ARBA00022917"/>
    </source>
</evidence>